<reference evidence="1 2" key="1">
    <citation type="submission" date="2016-10" db="EMBL/GenBank/DDBJ databases">
        <authorList>
            <person name="de Groot N.N."/>
        </authorList>
    </citation>
    <scope>NUCLEOTIDE SEQUENCE [LARGE SCALE GENOMIC DNA]</scope>
    <source>
        <strain evidence="1 2">CGMCC 1.6114</strain>
    </source>
</reference>
<protein>
    <recommendedName>
        <fullName evidence="3">DUF4421 domain-containing protein</fullName>
    </recommendedName>
</protein>
<proteinExistence type="predicted"/>
<evidence type="ECO:0000313" key="2">
    <source>
        <dbReference type="Proteomes" id="UP000183209"/>
    </source>
</evidence>
<dbReference type="Pfam" id="PF14391">
    <property type="entry name" value="DUF4421"/>
    <property type="match status" value="1"/>
</dbReference>
<evidence type="ECO:0000313" key="1">
    <source>
        <dbReference type="EMBL" id="SFT04135.1"/>
    </source>
</evidence>
<evidence type="ECO:0008006" key="3">
    <source>
        <dbReference type="Google" id="ProtNLM"/>
    </source>
</evidence>
<accession>A0A1I6URR0</accession>
<dbReference type="EMBL" id="FPAG01000007">
    <property type="protein sequence ID" value="SFT04135.1"/>
    <property type="molecule type" value="Genomic_DNA"/>
</dbReference>
<organism evidence="1 2">
    <name type="scientific">Zhouia amylolytica</name>
    <dbReference type="NCBI Taxonomy" id="376730"/>
    <lineage>
        <taxon>Bacteria</taxon>
        <taxon>Pseudomonadati</taxon>
        <taxon>Bacteroidota</taxon>
        <taxon>Flavobacteriia</taxon>
        <taxon>Flavobacteriales</taxon>
        <taxon>Flavobacteriaceae</taxon>
        <taxon>Zhouia</taxon>
    </lineage>
</organism>
<name>A0A1I6URR0_9FLAO</name>
<dbReference type="InterPro" id="IPR025535">
    <property type="entry name" value="DUF4421"/>
</dbReference>
<gene>
    <name evidence="1" type="ORF">SAMN04487906_2675</name>
</gene>
<dbReference type="Proteomes" id="UP000183209">
    <property type="component" value="Unassembled WGS sequence"/>
</dbReference>
<dbReference type="AlphaFoldDB" id="A0A1I6URR0"/>
<sequence length="338" mass="39056">MLLIAVLVFFPIFGQDLKSKQDSASVISYYDRIMLKANIDTRTDSYLSKSLNSNDDELNIRNNNALKMFFNLNYRFLSVSFGFAPEFLPGNNDDQLKGESSFSDIKFRLFFGNWIQELHYSKVSGFYVVNTGDFFSGWQKDIDPYFQFPGISITSWGGTTGYVMNPKYSLKSLYFKTEWQKKSSGSFIPSISYYYDHYSLRFKEYLGSDSIEKIFTLSSAISYYYTMVIHNKWYVAPYATAKSGVKFSNFKYNRSDNDTAESHTYFTIALEGGIQIGYNTPRLFFGSAFNINSNWYTSSENNRLINDKIYGAVYVGYRFNAPKFIANTFDKAEDKLKL</sequence>